<organism evidence="1 2">
    <name type="scientific">Prunus armeniaca</name>
    <name type="common">Apricot</name>
    <name type="synonym">Armeniaca vulgaris</name>
    <dbReference type="NCBI Taxonomy" id="36596"/>
    <lineage>
        <taxon>Eukaryota</taxon>
        <taxon>Viridiplantae</taxon>
        <taxon>Streptophyta</taxon>
        <taxon>Embryophyta</taxon>
        <taxon>Tracheophyta</taxon>
        <taxon>Spermatophyta</taxon>
        <taxon>Magnoliopsida</taxon>
        <taxon>eudicotyledons</taxon>
        <taxon>Gunneridae</taxon>
        <taxon>Pentapetalae</taxon>
        <taxon>rosids</taxon>
        <taxon>fabids</taxon>
        <taxon>Rosales</taxon>
        <taxon>Rosaceae</taxon>
        <taxon>Amygdaloideae</taxon>
        <taxon>Amygdaleae</taxon>
        <taxon>Prunus</taxon>
    </lineage>
</organism>
<dbReference type="InterPro" id="IPR021109">
    <property type="entry name" value="Peptidase_aspartic_dom_sf"/>
</dbReference>
<dbReference type="EMBL" id="CAEKDK010000001">
    <property type="protein sequence ID" value="CAB4262848.1"/>
    <property type="molecule type" value="Genomic_DNA"/>
</dbReference>
<dbReference type="AlphaFoldDB" id="A0A6J5TJJ6"/>
<dbReference type="Gene3D" id="2.40.70.10">
    <property type="entry name" value="Acid Proteases"/>
    <property type="match status" value="1"/>
</dbReference>
<name>A0A6J5TJJ6_PRUAR</name>
<gene>
    <name evidence="1" type="ORF">CURHAP_LOCUS2272</name>
</gene>
<sequence length="307" mass="34389">MCFSYDEAYSPGHRCKQPHILMIESESLLDRVTESTLEIPEPNSDEEHQSFIENTTIHLHALADRKRTRGRAMRLQGSIEGIPIRVFIDSAADRNILNPKIATQLKGTIDAKKTEKIVVATCQSYSTKGMVYVVQVKLQAYEFQETLGLIGWHFKDKIMEFTMDGNNYRLLGNKGNESYASPPKSAVLAVLEKDEQFLHALATHGIMCSTPLSVQGLLKQFSDLFEESLGLPLSRAIDDRISLLLGTGPMNVMPYRYPYWQKAEIESQVNAMLQDEIIRRSLSPFSSPILLSARNKGLGGSVLIIAL</sequence>
<dbReference type="SUPFAM" id="SSF56672">
    <property type="entry name" value="DNA/RNA polymerases"/>
    <property type="match status" value="1"/>
</dbReference>
<dbReference type="Gene3D" id="3.10.10.10">
    <property type="entry name" value="HIV Type 1 Reverse Transcriptase, subunit A, domain 1"/>
    <property type="match status" value="1"/>
</dbReference>
<evidence type="ECO:0000313" key="1">
    <source>
        <dbReference type="EMBL" id="CAB4262848.1"/>
    </source>
</evidence>
<evidence type="ECO:0000313" key="2">
    <source>
        <dbReference type="Proteomes" id="UP000507222"/>
    </source>
</evidence>
<proteinExistence type="predicted"/>
<reference evidence="1 2" key="1">
    <citation type="submission" date="2020-05" db="EMBL/GenBank/DDBJ databases">
        <authorList>
            <person name="Campoy J."/>
            <person name="Schneeberger K."/>
            <person name="Spophaly S."/>
        </authorList>
    </citation>
    <scope>NUCLEOTIDE SEQUENCE [LARGE SCALE GENOMIC DNA]</scope>
    <source>
        <strain evidence="1">PruArmRojPasFocal</strain>
    </source>
</reference>
<dbReference type="InterPro" id="IPR043502">
    <property type="entry name" value="DNA/RNA_pol_sf"/>
</dbReference>
<dbReference type="Proteomes" id="UP000507222">
    <property type="component" value="Unassembled WGS sequence"/>
</dbReference>
<accession>A0A6J5TJJ6</accession>
<protein>
    <submittedName>
        <fullName evidence="1">Uncharacterized protein</fullName>
    </submittedName>
</protein>